<name>D6WHK6_TRICA</name>
<proteinExistence type="inferred from homology"/>
<evidence type="ECO:0000256" key="10">
    <source>
        <dbReference type="RuleBase" id="RU351113"/>
    </source>
</evidence>
<dbReference type="GO" id="GO:0004984">
    <property type="term" value="F:olfactory receptor activity"/>
    <property type="evidence" value="ECO:0000318"/>
    <property type="project" value="GO_Central"/>
</dbReference>
<dbReference type="EMBL" id="KQ971331">
    <property type="protein sequence ID" value="EFA01396.1"/>
    <property type="molecule type" value="Genomic_DNA"/>
</dbReference>
<feature type="transmembrane region" description="Helical" evidence="10">
    <location>
        <begin position="114"/>
        <end position="134"/>
    </location>
</feature>
<keyword evidence="2" id="KW-1003">Cell membrane</keyword>
<keyword evidence="4 10" id="KW-0812">Transmembrane</keyword>
<protein>
    <recommendedName>
        <fullName evidence="10">Odorant receptor</fullName>
    </recommendedName>
</protein>
<evidence type="ECO:0000313" key="11">
    <source>
        <dbReference type="EMBL" id="EFA01396.1"/>
    </source>
</evidence>
<keyword evidence="5 10" id="KW-0552">Olfaction</keyword>
<sequence>MEKLDDPFITLRKMVFIEAKNCKIARFCDVLLIVLYSLAQCLHLYYMCQNFNLNLLIRYGPILISCLLVIVTAVISVGLDKEIFEVYTVCWKISWPLNFLRKDAQTKLRRKCQIINRGILCSALLFLTTVISTFPCFGSVRDFFICVEVYEKYFGEWSFIPYYFYFAAAPFLYYHFFRVCYVFAYAFLHAQLQYFLIEEYLLETYQTNDLKGWKYLQDTRYQQEIGKSLLLCITHHIALKKYVKISQNLVLIGMPFFLVLGVLLLINSFGFITNFGDTMSNILKIRILIFVACGVSITIVMCWIGQQLIDVTSEIFVTLGGAPWYFWNRDNNNILLMFLTNCTKNESFILAGICVNYQLFFSIVRLTVSYTLVLYNLRESGFI</sequence>
<feature type="transmembrane region" description="Helical" evidence="10">
    <location>
        <begin position="285"/>
        <end position="304"/>
    </location>
</feature>
<keyword evidence="7 10" id="KW-0472">Membrane</keyword>
<accession>D6WHK6</accession>
<feature type="transmembrane region" description="Helical" evidence="10">
    <location>
        <begin position="347"/>
        <end position="368"/>
    </location>
</feature>
<evidence type="ECO:0000256" key="5">
    <source>
        <dbReference type="ARBA" id="ARBA00022725"/>
    </source>
</evidence>
<dbReference type="InterPro" id="IPR004117">
    <property type="entry name" value="7tm6_olfct_rcpt"/>
</dbReference>
<comment type="subcellular location">
    <subcellularLocation>
        <location evidence="1 10">Cell membrane</location>
        <topology evidence="1 10">Multi-pass membrane protein</topology>
    </subcellularLocation>
</comment>
<dbReference type="PANTHER" id="PTHR21137:SF35">
    <property type="entry name" value="ODORANT RECEPTOR 19A-RELATED"/>
    <property type="match status" value="1"/>
</dbReference>
<evidence type="ECO:0000256" key="8">
    <source>
        <dbReference type="ARBA" id="ARBA00023170"/>
    </source>
</evidence>
<evidence type="ECO:0000256" key="3">
    <source>
        <dbReference type="ARBA" id="ARBA00022606"/>
    </source>
</evidence>
<evidence type="ECO:0000313" key="12">
    <source>
        <dbReference type="Proteomes" id="UP000007266"/>
    </source>
</evidence>
<gene>
    <name evidence="11" type="primary">Or208</name>
    <name evidence="11" type="ORF">TcasGA2_TC030371</name>
</gene>
<dbReference type="OrthoDB" id="6782844at2759"/>
<evidence type="ECO:0000256" key="4">
    <source>
        <dbReference type="ARBA" id="ARBA00022692"/>
    </source>
</evidence>
<feature type="transmembrane region" description="Helical" evidence="10">
    <location>
        <begin position="24"/>
        <end position="47"/>
    </location>
</feature>
<dbReference type="InParanoid" id="D6WHK6"/>
<keyword evidence="6 10" id="KW-1133">Transmembrane helix</keyword>
<keyword evidence="8 10" id="KW-0675">Receptor</keyword>
<dbReference type="KEGG" id="tca:107397684"/>
<feature type="transmembrane region" description="Helical" evidence="10">
    <location>
        <begin position="162"/>
        <end position="188"/>
    </location>
</feature>
<dbReference type="GeneID" id="107397684"/>
<comment type="similarity">
    <text evidence="10">Belongs to the insect chemoreceptor superfamily. Heteromeric odorant receptor channel (TC 1.A.69) family.</text>
</comment>
<dbReference type="Proteomes" id="UP000007266">
    <property type="component" value="Linkage group 3"/>
</dbReference>
<dbReference type="HOGENOM" id="CLU_059644_0_0_1"/>
<evidence type="ECO:0000256" key="2">
    <source>
        <dbReference type="ARBA" id="ARBA00022475"/>
    </source>
</evidence>
<keyword evidence="9 10" id="KW-0807">Transducer</keyword>
<evidence type="ECO:0000256" key="9">
    <source>
        <dbReference type="ARBA" id="ARBA00023224"/>
    </source>
</evidence>
<evidence type="ECO:0000256" key="1">
    <source>
        <dbReference type="ARBA" id="ARBA00004651"/>
    </source>
</evidence>
<dbReference type="GO" id="GO:0005886">
    <property type="term" value="C:plasma membrane"/>
    <property type="evidence" value="ECO:0000318"/>
    <property type="project" value="GO_Central"/>
</dbReference>
<evidence type="ECO:0000256" key="7">
    <source>
        <dbReference type="ARBA" id="ARBA00023136"/>
    </source>
</evidence>
<dbReference type="GO" id="GO:0050911">
    <property type="term" value="P:detection of chemical stimulus involved in sensory perception of smell"/>
    <property type="evidence" value="ECO:0000318"/>
    <property type="project" value="GO_Central"/>
</dbReference>
<organism evidence="11 12">
    <name type="scientific">Tribolium castaneum</name>
    <name type="common">Red flour beetle</name>
    <dbReference type="NCBI Taxonomy" id="7070"/>
    <lineage>
        <taxon>Eukaryota</taxon>
        <taxon>Metazoa</taxon>
        <taxon>Ecdysozoa</taxon>
        <taxon>Arthropoda</taxon>
        <taxon>Hexapoda</taxon>
        <taxon>Insecta</taxon>
        <taxon>Pterygota</taxon>
        <taxon>Neoptera</taxon>
        <taxon>Endopterygota</taxon>
        <taxon>Coleoptera</taxon>
        <taxon>Polyphaga</taxon>
        <taxon>Cucujiformia</taxon>
        <taxon>Tenebrionidae</taxon>
        <taxon>Tenebrionidae incertae sedis</taxon>
        <taxon>Tribolium</taxon>
    </lineage>
</organism>
<keyword evidence="12" id="KW-1185">Reference proteome</keyword>
<keyword evidence="3 10" id="KW-0716">Sensory transduction</keyword>
<feature type="transmembrane region" description="Helical" evidence="10">
    <location>
        <begin position="249"/>
        <end position="273"/>
    </location>
</feature>
<dbReference type="GO" id="GO:0007165">
    <property type="term" value="P:signal transduction"/>
    <property type="evidence" value="ECO:0007669"/>
    <property type="project" value="UniProtKB-KW"/>
</dbReference>
<evidence type="ECO:0000256" key="6">
    <source>
        <dbReference type="ARBA" id="ARBA00022989"/>
    </source>
</evidence>
<reference evidence="11 12" key="2">
    <citation type="journal article" date="2010" name="Nucleic Acids Res.">
        <title>BeetleBase in 2010: revisions to provide comprehensive genomic information for Tribolium castaneum.</title>
        <authorList>
            <person name="Kim H.S."/>
            <person name="Murphy T."/>
            <person name="Xia J."/>
            <person name="Caragea D."/>
            <person name="Park Y."/>
            <person name="Beeman R.W."/>
            <person name="Lorenzen M.D."/>
            <person name="Butcher S."/>
            <person name="Manak J.R."/>
            <person name="Brown S.J."/>
        </authorList>
    </citation>
    <scope>GENOME REANNOTATION</scope>
    <source>
        <strain evidence="11 12">Georgia GA2</strain>
    </source>
</reference>
<dbReference type="AlphaFoldDB" id="D6WHK6"/>
<feature type="transmembrane region" description="Helical" evidence="10">
    <location>
        <begin position="59"/>
        <end position="79"/>
    </location>
</feature>
<reference evidence="11 12" key="1">
    <citation type="journal article" date="2008" name="Nature">
        <title>The genome of the model beetle and pest Tribolium castaneum.</title>
        <authorList>
            <consortium name="Tribolium Genome Sequencing Consortium"/>
            <person name="Richards S."/>
            <person name="Gibbs R.A."/>
            <person name="Weinstock G.M."/>
            <person name="Brown S.J."/>
            <person name="Denell R."/>
            <person name="Beeman R.W."/>
            <person name="Gibbs R."/>
            <person name="Beeman R.W."/>
            <person name="Brown S.J."/>
            <person name="Bucher G."/>
            <person name="Friedrich M."/>
            <person name="Grimmelikhuijzen C.J."/>
            <person name="Klingler M."/>
            <person name="Lorenzen M."/>
            <person name="Richards S."/>
            <person name="Roth S."/>
            <person name="Schroder R."/>
            <person name="Tautz D."/>
            <person name="Zdobnov E.M."/>
            <person name="Muzny D."/>
            <person name="Gibbs R.A."/>
            <person name="Weinstock G.M."/>
            <person name="Attaway T."/>
            <person name="Bell S."/>
            <person name="Buhay C.J."/>
            <person name="Chandrabose M.N."/>
            <person name="Chavez D."/>
            <person name="Clerk-Blankenburg K.P."/>
            <person name="Cree A."/>
            <person name="Dao M."/>
            <person name="Davis C."/>
            <person name="Chacko J."/>
            <person name="Dinh H."/>
            <person name="Dugan-Rocha S."/>
            <person name="Fowler G."/>
            <person name="Garner T.T."/>
            <person name="Garnes J."/>
            <person name="Gnirke A."/>
            <person name="Hawes A."/>
            <person name="Hernandez J."/>
            <person name="Hines S."/>
            <person name="Holder M."/>
            <person name="Hume J."/>
            <person name="Jhangiani S.N."/>
            <person name="Joshi V."/>
            <person name="Khan Z.M."/>
            <person name="Jackson L."/>
            <person name="Kovar C."/>
            <person name="Kowis A."/>
            <person name="Lee S."/>
            <person name="Lewis L.R."/>
            <person name="Margolis J."/>
            <person name="Morgan M."/>
            <person name="Nazareth L.V."/>
            <person name="Nguyen N."/>
            <person name="Okwuonu G."/>
            <person name="Parker D."/>
            <person name="Richards S."/>
            <person name="Ruiz S.J."/>
            <person name="Santibanez J."/>
            <person name="Savard J."/>
            <person name="Scherer S.E."/>
            <person name="Schneider B."/>
            <person name="Sodergren E."/>
            <person name="Tautz D."/>
            <person name="Vattahil S."/>
            <person name="Villasana D."/>
            <person name="White C.S."/>
            <person name="Wright R."/>
            <person name="Park Y."/>
            <person name="Beeman R.W."/>
            <person name="Lord J."/>
            <person name="Oppert B."/>
            <person name="Lorenzen M."/>
            <person name="Brown S."/>
            <person name="Wang L."/>
            <person name="Savard J."/>
            <person name="Tautz D."/>
            <person name="Richards S."/>
            <person name="Weinstock G."/>
            <person name="Gibbs R.A."/>
            <person name="Liu Y."/>
            <person name="Worley K."/>
            <person name="Weinstock G."/>
            <person name="Elsik C.G."/>
            <person name="Reese J.T."/>
            <person name="Elhaik E."/>
            <person name="Landan G."/>
            <person name="Graur D."/>
            <person name="Arensburger P."/>
            <person name="Atkinson P."/>
            <person name="Beeman R.W."/>
            <person name="Beidler J."/>
            <person name="Brown S.J."/>
            <person name="Demuth J.P."/>
            <person name="Drury D.W."/>
            <person name="Du Y.Z."/>
            <person name="Fujiwara H."/>
            <person name="Lorenzen M."/>
            <person name="Maselli V."/>
            <person name="Osanai M."/>
            <person name="Park Y."/>
            <person name="Robertson H.M."/>
            <person name="Tu Z."/>
            <person name="Wang J.J."/>
            <person name="Wang S."/>
            <person name="Richards S."/>
            <person name="Song H."/>
            <person name="Zhang L."/>
            <person name="Sodergren E."/>
            <person name="Werner D."/>
            <person name="Stanke M."/>
            <person name="Morgenstern B."/>
            <person name="Solovyev V."/>
            <person name="Kosarev P."/>
            <person name="Brown G."/>
            <person name="Chen H.C."/>
            <person name="Ermolaeva O."/>
            <person name="Hlavina W."/>
            <person name="Kapustin Y."/>
            <person name="Kiryutin B."/>
            <person name="Kitts P."/>
            <person name="Maglott D."/>
            <person name="Pruitt K."/>
            <person name="Sapojnikov V."/>
            <person name="Souvorov A."/>
            <person name="Mackey A.J."/>
            <person name="Waterhouse R.M."/>
            <person name="Wyder S."/>
            <person name="Zdobnov E.M."/>
            <person name="Zdobnov E.M."/>
            <person name="Wyder S."/>
            <person name="Kriventseva E.V."/>
            <person name="Kadowaki T."/>
            <person name="Bork P."/>
            <person name="Aranda M."/>
            <person name="Bao R."/>
            <person name="Beermann A."/>
            <person name="Berns N."/>
            <person name="Bolognesi R."/>
            <person name="Bonneton F."/>
            <person name="Bopp D."/>
            <person name="Brown S.J."/>
            <person name="Bucher G."/>
            <person name="Butts T."/>
            <person name="Chaumot A."/>
            <person name="Denell R.E."/>
            <person name="Ferrier D.E."/>
            <person name="Friedrich M."/>
            <person name="Gordon C.M."/>
            <person name="Jindra M."/>
            <person name="Klingler M."/>
            <person name="Lan Q."/>
            <person name="Lattorff H.M."/>
            <person name="Laudet V."/>
            <person name="von Levetsow C."/>
            <person name="Liu Z."/>
            <person name="Lutz R."/>
            <person name="Lynch J.A."/>
            <person name="da Fonseca R.N."/>
            <person name="Posnien N."/>
            <person name="Reuter R."/>
            <person name="Roth S."/>
            <person name="Savard J."/>
            <person name="Schinko J.B."/>
            <person name="Schmitt C."/>
            <person name="Schoppmeier M."/>
            <person name="Schroder R."/>
            <person name="Shippy T.D."/>
            <person name="Simonnet F."/>
            <person name="Marques-Souza H."/>
            <person name="Tautz D."/>
            <person name="Tomoyasu Y."/>
            <person name="Trauner J."/>
            <person name="Van der Zee M."/>
            <person name="Vervoort M."/>
            <person name="Wittkopp N."/>
            <person name="Wimmer E.A."/>
            <person name="Yang X."/>
            <person name="Jones A.K."/>
            <person name="Sattelle D.B."/>
            <person name="Ebert P.R."/>
            <person name="Nelson D."/>
            <person name="Scott J.G."/>
            <person name="Beeman R.W."/>
            <person name="Muthukrishnan S."/>
            <person name="Kramer K.J."/>
            <person name="Arakane Y."/>
            <person name="Beeman R.W."/>
            <person name="Zhu Q."/>
            <person name="Hogenkamp D."/>
            <person name="Dixit R."/>
            <person name="Oppert B."/>
            <person name="Jiang H."/>
            <person name="Zou Z."/>
            <person name="Marshall J."/>
            <person name="Elpidina E."/>
            <person name="Vinokurov K."/>
            <person name="Oppert C."/>
            <person name="Zou Z."/>
            <person name="Evans J."/>
            <person name="Lu Z."/>
            <person name="Zhao P."/>
            <person name="Sumathipala N."/>
            <person name="Altincicek B."/>
            <person name="Vilcinskas A."/>
            <person name="Williams M."/>
            <person name="Hultmark D."/>
            <person name="Hetru C."/>
            <person name="Jiang H."/>
            <person name="Grimmelikhuijzen C.J."/>
            <person name="Hauser F."/>
            <person name="Cazzamali G."/>
            <person name="Williamson M."/>
            <person name="Park Y."/>
            <person name="Li B."/>
            <person name="Tanaka Y."/>
            <person name="Predel R."/>
            <person name="Neupert S."/>
            <person name="Schachtner J."/>
            <person name="Verleyen P."/>
            <person name="Raible F."/>
            <person name="Bork P."/>
            <person name="Friedrich M."/>
            <person name="Walden K.K."/>
            <person name="Robertson H.M."/>
            <person name="Angeli S."/>
            <person name="Foret S."/>
            <person name="Bucher G."/>
            <person name="Schuetz S."/>
            <person name="Maleszka R."/>
            <person name="Wimmer E.A."/>
            <person name="Beeman R.W."/>
            <person name="Lorenzen M."/>
            <person name="Tomoyasu Y."/>
            <person name="Miller S.C."/>
            <person name="Grossmann D."/>
            <person name="Bucher G."/>
        </authorList>
    </citation>
    <scope>NUCLEOTIDE SEQUENCE [LARGE SCALE GENOMIC DNA]</scope>
    <source>
        <strain evidence="11 12">Georgia GA2</strain>
    </source>
</reference>
<dbReference type="PhylomeDB" id="D6WHK6"/>
<dbReference type="PANTHER" id="PTHR21137">
    <property type="entry name" value="ODORANT RECEPTOR"/>
    <property type="match status" value="1"/>
</dbReference>
<dbReference type="GO" id="GO:0005549">
    <property type="term" value="F:odorant binding"/>
    <property type="evidence" value="ECO:0007669"/>
    <property type="project" value="InterPro"/>
</dbReference>